<organism evidence="1 2">
    <name type="scientific">Spodoptera exigua</name>
    <name type="common">Beet armyworm</name>
    <name type="synonym">Noctua fulgens</name>
    <dbReference type="NCBI Taxonomy" id="7107"/>
    <lineage>
        <taxon>Eukaryota</taxon>
        <taxon>Metazoa</taxon>
        <taxon>Ecdysozoa</taxon>
        <taxon>Arthropoda</taxon>
        <taxon>Hexapoda</taxon>
        <taxon>Insecta</taxon>
        <taxon>Pterygota</taxon>
        <taxon>Neoptera</taxon>
        <taxon>Endopterygota</taxon>
        <taxon>Lepidoptera</taxon>
        <taxon>Glossata</taxon>
        <taxon>Ditrysia</taxon>
        <taxon>Noctuoidea</taxon>
        <taxon>Noctuidae</taxon>
        <taxon>Amphipyrinae</taxon>
        <taxon>Spodoptera</taxon>
    </lineage>
</organism>
<dbReference type="Gene3D" id="3.30.420.10">
    <property type="entry name" value="Ribonuclease H-like superfamily/Ribonuclease H"/>
    <property type="match status" value="1"/>
</dbReference>
<dbReference type="AlphaFoldDB" id="A0A835GIZ5"/>
<dbReference type="EMBL" id="JACKWZ010000063">
    <property type="protein sequence ID" value="KAF9417909.1"/>
    <property type="molecule type" value="Genomic_DNA"/>
</dbReference>
<reference evidence="1" key="1">
    <citation type="submission" date="2020-08" db="EMBL/GenBank/DDBJ databases">
        <title>Spodoptera exigua strain:BAW_Kor-Di-RS1 Genome sequencing and assembly.</title>
        <authorList>
            <person name="Kim J."/>
            <person name="Nam H.Y."/>
            <person name="Kwon M."/>
            <person name="Choi J.H."/>
            <person name="Cho S.R."/>
            <person name="Kim G.-H."/>
        </authorList>
    </citation>
    <scope>NUCLEOTIDE SEQUENCE</scope>
    <source>
        <strain evidence="1">BAW_Kor-Di-RS1</strain>
        <tissue evidence="1">Whole-body</tissue>
    </source>
</reference>
<comment type="caution">
    <text evidence="1">The sequence shown here is derived from an EMBL/GenBank/DDBJ whole genome shotgun (WGS) entry which is preliminary data.</text>
</comment>
<proteinExistence type="predicted"/>
<gene>
    <name evidence="1" type="ORF">HW555_005054</name>
</gene>
<dbReference type="GO" id="GO:0003676">
    <property type="term" value="F:nucleic acid binding"/>
    <property type="evidence" value="ECO:0007669"/>
    <property type="project" value="InterPro"/>
</dbReference>
<protein>
    <recommendedName>
        <fullName evidence="3">Tc1-like transposase DDE domain-containing protein</fullName>
    </recommendedName>
</protein>
<accession>A0A835GIZ5</accession>
<evidence type="ECO:0000313" key="1">
    <source>
        <dbReference type="EMBL" id="KAF9417909.1"/>
    </source>
</evidence>
<keyword evidence="2" id="KW-1185">Reference proteome</keyword>
<evidence type="ECO:0000313" key="2">
    <source>
        <dbReference type="Proteomes" id="UP000648187"/>
    </source>
</evidence>
<sequence length="192" mass="21749">MWGWMSAAGPGELAFIPGRANGHTYRDVLHNILLPTVRMVYPQSDVPEFYFYQDNYPIHRARVVQEWLREQPQIITVPWPSRSANSQQTPIENLWGLIVQKWDNRAERTKEALATHCEQVSDVVEADLNGTEDQLLLIVTGGAGSGKSYLLKLLVEYIVHCNAPTVDPLLKPKFVEEGIIVGNRGRCPTNIW</sequence>
<evidence type="ECO:0008006" key="3">
    <source>
        <dbReference type="Google" id="ProtNLM"/>
    </source>
</evidence>
<dbReference type="Proteomes" id="UP000648187">
    <property type="component" value="Unassembled WGS sequence"/>
</dbReference>
<name>A0A835GIZ5_SPOEX</name>
<dbReference type="InterPro" id="IPR036397">
    <property type="entry name" value="RNaseH_sf"/>
</dbReference>